<dbReference type="CDD" id="cd04317">
    <property type="entry name" value="EcAspRS_like_N"/>
    <property type="match status" value="1"/>
</dbReference>
<dbReference type="Gene3D" id="2.40.50.140">
    <property type="entry name" value="Nucleic acid-binding proteins"/>
    <property type="match status" value="1"/>
</dbReference>
<feature type="binding site" evidence="7">
    <location>
        <begin position="220"/>
        <end position="222"/>
    </location>
    <ligand>
        <name>ATP</name>
        <dbReference type="ChEBI" id="CHEBI:30616"/>
    </ligand>
</feature>
<feature type="binding site" evidence="7">
    <location>
        <position position="445"/>
    </location>
    <ligand>
        <name>L-aspartate</name>
        <dbReference type="ChEBI" id="CHEBI:29991"/>
    </ligand>
</feature>
<dbReference type="InterPro" id="IPR004524">
    <property type="entry name" value="Asp-tRNA-ligase_1"/>
</dbReference>
<comment type="subunit">
    <text evidence="7">Homodimer.</text>
</comment>
<comment type="subcellular location">
    <subcellularLocation>
        <location evidence="7">Cytoplasm</location>
    </subcellularLocation>
</comment>
<dbReference type="SUPFAM" id="SSF55681">
    <property type="entry name" value="Class II aaRS and biotin synthetases"/>
    <property type="match status" value="1"/>
</dbReference>
<feature type="binding site" evidence="7">
    <location>
        <position position="174"/>
    </location>
    <ligand>
        <name>L-aspartate</name>
        <dbReference type="ChEBI" id="CHEBI:29991"/>
    </ligand>
</feature>
<name>A0A918S453_9FLAO</name>
<keyword evidence="3 7" id="KW-0547">Nucleotide-binding</keyword>
<dbReference type="RefSeq" id="WP_189602658.1">
    <property type="nucleotide sequence ID" value="NZ_BMXB01000001.1"/>
</dbReference>
<dbReference type="InterPro" id="IPR002312">
    <property type="entry name" value="Asp/Asn-tRNA-synth_IIb"/>
</dbReference>
<keyword evidence="6 7" id="KW-0030">Aminoacyl-tRNA synthetase</keyword>
<dbReference type="InterPro" id="IPR004364">
    <property type="entry name" value="Aa-tRNA-synt_II"/>
</dbReference>
<dbReference type="GO" id="GO:0005524">
    <property type="term" value="F:ATP binding"/>
    <property type="evidence" value="ECO:0007669"/>
    <property type="project" value="UniProtKB-UniRule"/>
</dbReference>
<dbReference type="InterPro" id="IPR012340">
    <property type="entry name" value="NA-bd_OB-fold"/>
</dbReference>
<keyword evidence="5 7" id="KW-0648">Protein biosynthesis</keyword>
<dbReference type="Gene3D" id="3.30.930.10">
    <property type="entry name" value="Bira Bifunctional Protein, Domain 2"/>
    <property type="match status" value="1"/>
</dbReference>
<evidence type="ECO:0000259" key="8">
    <source>
        <dbReference type="PROSITE" id="PS50862"/>
    </source>
</evidence>
<comment type="catalytic activity">
    <reaction evidence="7">
        <text>tRNA(Asp) + L-aspartate + ATP = L-aspartyl-tRNA(Asp) + AMP + diphosphate</text>
        <dbReference type="Rhea" id="RHEA:19649"/>
        <dbReference type="Rhea" id="RHEA-COMP:9660"/>
        <dbReference type="Rhea" id="RHEA-COMP:9678"/>
        <dbReference type="ChEBI" id="CHEBI:29991"/>
        <dbReference type="ChEBI" id="CHEBI:30616"/>
        <dbReference type="ChEBI" id="CHEBI:33019"/>
        <dbReference type="ChEBI" id="CHEBI:78442"/>
        <dbReference type="ChEBI" id="CHEBI:78516"/>
        <dbReference type="ChEBI" id="CHEBI:456215"/>
        <dbReference type="EC" id="6.1.1.12"/>
    </reaction>
</comment>
<dbReference type="GO" id="GO:0003676">
    <property type="term" value="F:nucleic acid binding"/>
    <property type="evidence" value="ECO:0007669"/>
    <property type="project" value="InterPro"/>
</dbReference>
<dbReference type="InterPro" id="IPR047089">
    <property type="entry name" value="Asp-tRNA-ligase_1_N"/>
</dbReference>
<feature type="binding site" evidence="7">
    <location>
        <begin position="531"/>
        <end position="534"/>
    </location>
    <ligand>
        <name>ATP</name>
        <dbReference type="ChEBI" id="CHEBI:30616"/>
    </ligand>
</feature>
<evidence type="ECO:0000256" key="7">
    <source>
        <dbReference type="HAMAP-Rule" id="MF_00044"/>
    </source>
</evidence>
<evidence type="ECO:0000313" key="9">
    <source>
        <dbReference type="EMBL" id="GHA23655.1"/>
    </source>
</evidence>
<dbReference type="InterPro" id="IPR029351">
    <property type="entry name" value="GAD_dom"/>
</dbReference>
<dbReference type="Proteomes" id="UP000610456">
    <property type="component" value="Unassembled WGS sequence"/>
</dbReference>
<dbReference type="InterPro" id="IPR004365">
    <property type="entry name" value="NA-bd_OB_tRNA"/>
</dbReference>
<feature type="binding site" evidence="7">
    <location>
        <position position="220"/>
    </location>
    <ligand>
        <name>L-aspartate</name>
        <dbReference type="ChEBI" id="CHEBI:29991"/>
    </ligand>
</feature>
<dbReference type="PROSITE" id="PS50862">
    <property type="entry name" value="AA_TRNA_LIGASE_II"/>
    <property type="match status" value="1"/>
</dbReference>
<feature type="binding site" evidence="7">
    <location>
        <position position="486"/>
    </location>
    <ligand>
        <name>L-aspartate</name>
        <dbReference type="ChEBI" id="CHEBI:29991"/>
    </ligand>
</feature>
<dbReference type="PRINTS" id="PR01042">
    <property type="entry name" value="TRNASYNTHASP"/>
</dbReference>
<feature type="binding site" evidence="7">
    <location>
        <position position="479"/>
    </location>
    <ligand>
        <name>ATP</name>
        <dbReference type="ChEBI" id="CHEBI:30616"/>
    </ligand>
</feature>
<comment type="function">
    <text evidence="7">Catalyzes the attachment of L-aspartate to tRNA(Asp) in a two-step reaction: L-aspartate is first activated by ATP to form Asp-AMP and then transferred to the acceptor end of tRNA(Asp).</text>
</comment>
<dbReference type="HAMAP" id="MF_00044">
    <property type="entry name" value="Asp_tRNA_synth_type1"/>
    <property type="match status" value="1"/>
</dbReference>
<dbReference type="Pfam" id="PF01336">
    <property type="entry name" value="tRNA_anti-codon"/>
    <property type="match status" value="1"/>
</dbReference>
<dbReference type="NCBIfam" id="TIGR00459">
    <property type="entry name" value="aspS_bact"/>
    <property type="match status" value="1"/>
</dbReference>
<dbReference type="InterPro" id="IPR045864">
    <property type="entry name" value="aa-tRNA-synth_II/BPL/LPL"/>
</dbReference>
<dbReference type="GO" id="GO:0005737">
    <property type="term" value="C:cytoplasm"/>
    <property type="evidence" value="ECO:0007669"/>
    <property type="project" value="UniProtKB-SubCell"/>
</dbReference>
<accession>A0A918S453</accession>
<dbReference type="PANTHER" id="PTHR22594:SF5">
    <property type="entry name" value="ASPARTATE--TRNA LIGASE, MITOCHONDRIAL"/>
    <property type="match status" value="1"/>
</dbReference>
<proteinExistence type="inferred from homology"/>
<feature type="binding site" evidence="7">
    <location>
        <position position="229"/>
    </location>
    <ligand>
        <name>ATP</name>
        <dbReference type="ChEBI" id="CHEBI:30616"/>
    </ligand>
</feature>
<keyword evidence="10" id="KW-1185">Reference proteome</keyword>
<dbReference type="InterPro" id="IPR047090">
    <property type="entry name" value="AspRS_core"/>
</dbReference>
<evidence type="ECO:0000256" key="1">
    <source>
        <dbReference type="ARBA" id="ARBA00006303"/>
    </source>
</evidence>
<reference evidence="9" key="1">
    <citation type="journal article" date="2014" name="Int. J. Syst. Evol. Microbiol.">
        <title>Complete genome sequence of Corynebacterium casei LMG S-19264T (=DSM 44701T), isolated from a smear-ripened cheese.</title>
        <authorList>
            <consortium name="US DOE Joint Genome Institute (JGI-PGF)"/>
            <person name="Walter F."/>
            <person name="Albersmeier A."/>
            <person name="Kalinowski J."/>
            <person name="Ruckert C."/>
        </authorList>
    </citation>
    <scope>NUCLEOTIDE SEQUENCE</scope>
    <source>
        <strain evidence="9">KCTC 12719</strain>
    </source>
</reference>
<dbReference type="AlphaFoldDB" id="A0A918S453"/>
<dbReference type="NCBIfam" id="NF001750">
    <property type="entry name" value="PRK00476.1"/>
    <property type="match status" value="1"/>
</dbReference>
<evidence type="ECO:0000256" key="5">
    <source>
        <dbReference type="ARBA" id="ARBA00022917"/>
    </source>
</evidence>
<dbReference type="InterPro" id="IPR006195">
    <property type="entry name" value="aa-tRNA-synth_II"/>
</dbReference>
<dbReference type="EC" id="6.1.1.12" evidence="7"/>
<comment type="caution">
    <text evidence="9">The sequence shown here is derived from an EMBL/GenBank/DDBJ whole genome shotgun (WGS) entry which is preliminary data.</text>
</comment>
<dbReference type="Pfam" id="PF02938">
    <property type="entry name" value="GAD"/>
    <property type="match status" value="1"/>
</dbReference>
<dbReference type="SUPFAM" id="SSF55261">
    <property type="entry name" value="GAD domain-like"/>
    <property type="match status" value="1"/>
</dbReference>
<dbReference type="Pfam" id="PF00152">
    <property type="entry name" value="tRNA-synt_2"/>
    <property type="match status" value="1"/>
</dbReference>
<dbReference type="GO" id="GO:0004815">
    <property type="term" value="F:aspartate-tRNA ligase activity"/>
    <property type="evidence" value="ECO:0007669"/>
    <property type="project" value="UniProtKB-UniRule"/>
</dbReference>
<dbReference type="GO" id="GO:0006422">
    <property type="term" value="P:aspartyl-tRNA aminoacylation"/>
    <property type="evidence" value="ECO:0007669"/>
    <property type="project" value="UniProtKB-UniRule"/>
</dbReference>
<dbReference type="EMBL" id="BMXB01000001">
    <property type="protein sequence ID" value="GHA23655.1"/>
    <property type="molecule type" value="Genomic_DNA"/>
</dbReference>
<evidence type="ECO:0000256" key="4">
    <source>
        <dbReference type="ARBA" id="ARBA00022840"/>
    </source>
</evidence>
<keyword evidence="4 7" id="KW-0067">ATP-binding</keyword>
<keyword evidence="2 7" id="KW-0436">Ligase</keyword>
<organism evidence="9 10">
    <name type="scientific">Salinimicrobium marinum</name>
    <dbReference type="NCBI Taxonomy" id="680283"/>
    <lineage>
        <taxon>Bacteria</taxon>
        <taxon>Pseudomonadati</taxon>
        <taxon>Bacteroidota</taxon>
        <taxon>Flavobacteriia</taxon>
        <taxon>Flavobacteriales</taxon>
        <taxon>Flavobacteriaceae</taxon>
        <taxon>Salinimicrobium</taxon>
    </lineage>
</organism>
<evidence type="ECO:0000256" key="3">
    <source>
        <dbReference type="ARBA" id="ARBA00022741"/>
    </source>
</evidence>
<evidence type="ECO:0000256" key="6">
    <source>
        <dbReference type="ARBA" id="ARBA00023146"/>
    </source>
</evidence>
<gene>
    <name evidence="7 9" type="primary">aspS</name>
    <name evidence="9" type="ORF">GCM10007103_00890</name>
</gene>
<comment type="caution">
    <text evidence="7">Lacks conserved residue(s) required for the propagation of feature annotation.</text>
</comment>
<dbReference type="Gene3D" id="3.30.1360.30">
    <property type="entry name" value="GAD-like domain"/>
    <property type="match status" value="1"/>
</dbReference>
<dbReference type="CDD" id="cd00777">
    <property type="entry name" value="AspRS_core"/>
    <property type="match status" value="1"/>
</dbReference>
<dbReference type="InterPro" id="IPR004115">
    <property type="entry name" value="GAD-like_sf"/>
</dbReference>
<reference evidence="9" key="2">
    <citation type="submission" date="2020-09" db="EMBL/GenBank/DDBJ databases">
        <authorList>
            <person name="Sun Q."/>
            <person name="Kim S."/>
        </authorList>
    </citation>
    <scope>NUCLEOTIDE SEQUENCE</scope>
    <source>
        <strain evidence="9">KCTC 12719</strain>
    </source>
</reference>
<comment type="similarity">
    <text evidence="1 7">Belongs to the class-II aminoacyl-tRNA synthetase family. Type 1 subfamily.</text>
</comment>
<feature type="domain" description="Aminoacyl-transfer RNA synthetases class-II family profile" evidence="8">
    <location>
        <begin position="151"/>
        <end position="552"/>
    </location>
</feature>
<dbReference type="PANTHER" id="PTHR22594">
    <property type="entry name" value="ASPARTYL/LYSYL-TRNA SYNTHETASE"/>
    <property type="match status" value="1"/>
</dbReference>
<sequence length="582" mass="66426">MYRSHTCGELRIEDKNQEVTLAGWVQKIRDKGFMAWVDLRDRYGITQLIFDEERTPKEMMERATELGREFVIQVKGKVIERESKNPNLPTGDIEILVSELQILNTSELPPFTIEDDTDGGEDIRMKYRYLDIRRNAVKNKLMFRHKVGMQVRNYLSGQGFIEVETPYLIKSTPEGARDFVVPSRMNEGQFYALPQSPQTFKQLLMVGGMDKYFQIVKCFRDEDLRADRQPEFTQIDCEMAFVEQEDILNIFEGLTTHLLKEIKGVKVSEFPRMTYAEAMKKYGNDKPDIRFGMEFGELNELAKNKGFNVFDQQELVVGIAVPGAASYTRKEIDKLIEWVKRPQIAANGLVWVKYNEDGSLKSSVDKFYSEEDLKSWATKTGANPGDLILVMAGDANKTRTQLSALRMHLANDLGLRKADEFAPLWVVDFPLLEWDEESNRFHAMHHPFTSPKPEDMELLKTKPGEVRANAYDLVLNGNEIGGGSIRIHDKATQAEMFNYLGFTPEEAKAQFGFLMDAFEYGAPPHGGIAFGFDRLVAILGGHETIRDYIAFPKNNSGRDVMIDAPAKIDEAQLNELHLKLKL</sequence>
<protein>
    <recommendedName>
        <fullName evidence="7">Aspartate--tRNA ligase</fullName>
        <ecNumber evidence="7">6.1.1.12</ecNumber>
    </recommendedName>
    <alternativeName>
        <fullName evidence="7">Aspartyl-tRNA synthetase</fullName>
        <shortName evidence="7">AspRS</shortName>
    </alternativeName>
</protein>
<feature type="region of interest" description="Aspartate" evidence="7">
    <location>
        <begin position="198"/>
        <end position="201"/>
    </location>
</feature>
<keyword evidence="7" id="KW-0963">Cytoplasm</keyword>
<dbReference type="SUPFAM" id="SSF50249">
    <property type="entry name" value="Nucleic acid-binding proteins"/>
    <property type="match status" value="1"/>
</dbReference>
<evidence type="ECO:0000256" key="2">
    <source>
        <dbReference type="ARBA" id="ARBA00022598"/>
    </source>
</evidence>
<evidence type="ECO:0000313" key="10">
    <source>
        <dbReference type="Proteomes" id="UP000610456"/>
    </source>
</evidence>